<dbReference type="NCBIfam" id="TIGR01933">
    <property type="entry name" value="hflK"/>
    <property type="match status" value="1"/>
</dbReference>
<gene>
    <name evidence="9" type="ORF">MNBD_DELTA01-1232</name>
</gene>
<accession>A0A3B0R671</accession>
<dbReference type="InterPro" id="IPR036013">
    <property type="entry name" value="Band_7/SPFH_dom_sf"/>
</dbReference>
<dbReference type="InterPro" id="IPR001107">
    <property type="entry name" value="Band_7"/>
</dbReference>
<sequence length="398" mass="43799">MVVEGGGGGNDDGGNGRDDDRSNNNDDNNNDEREERKPIEFEIPDVVELFKKKAKKVRASVKGGGGGGGGSGGGSGEDLLKDLKKKIPAIGLIAVVGIILIIILGAFYTIAPEEIGVVKRFGKVVRTTDPGPHLKIPFIEHVLKPQVTKVHRMEVGFETIDPGPPARYRSIAKESLMLTGDENIIAVEFIVQFKISDPTAFLFNIRRPGKAIKDASEAAMREVVGKTMISSILTEGRFQVQQETKQLLQRILDSYDSGLSVVAVQLQDVLPPDQVADAFKDVASAREDRERAVEQAEGYRNDLIPKAKGYAEKIINEAQAYKEAKVNEAKGDTSRFLQVLKEYRKAKDVTQKRIYIETMEEVLSRMDKIIMEGAAAKNVLPYLPLRSERPANKGRTNQ</sequence>
<comment type="similarity">
    <text evidence="2">Belongs to the band 7/mec-2 family. HflK subfamily.</text>
</comment>
<feature type="domain" description="Band 7" evidence="8">
    <location>
        <begin position="105"/>
        <end position="283"/>
    </location>
</feature>
<dbReference type="GO" id="GO:0016020">
    <property type="term" value="C:membrane"/>
    <property type="evidence" value="ECO:0007669"/>
    <property type="project" value="UniProtKB-SubCell"/>
</dbReference>
<dbReference type="InterPro" id="IPR010201">
    <property type="entry name" value="HflK"/>
</dbReference>
<reference evidence="9" key="1">
    <citation type="submission" date="2018-06" db="EMBL/GenBank/DDBJ databases">
        <authorList>
            <person name="Zhirakovskaya E."/>
        </authorList>
    </citation>
    <scope>NUCLEOTIDE SEQUENCE</scope>
</reference>
<dbReference type="AlphaFoldDB" id="A0A3B0R671"/>
<feature type="compositionally biased region" description="Gly residues" evidence="6">
    <location>
        <begin position="1"/>
        <end position="13"/>
    </location>
</feature>
<dbReference type="Pfam" id="PF01145">
    <property type="entry name" value="Band_7"/>
    <property type="match status" value="1"/>
</dbReference>
<evidence type="ECO:0000256" key="4">
    <source>
        <dbReference type="ARBA" id="ARBA00022989"/>
    </source>
</evidence>
<dbReference type="Gene3D" id="3.30.479.30">
    <property type="entry name" value="Band 7 domain"/>
    <property type="match status" value="1"/>
</dbReference>
<dbReference type="PANTHER" id="PTHR43327">
    <property type="entry name" value="STOMATIN-LIKE PROTEIN 2, MITOCHONDRIAL"/>
    <property type="match status" value="1"/>
</dbReference>
<comment type="subcellular location">
    <subcellularLocation>
        <location evidence="1">Membrane</location>
    </subcellularLocation>
</comment>
<evidence type="ECO:0000256" key="5">
    <source>
        <dbReference type="ARBA" id="ARBA00023136"/>
    </source>
</evidence>
<organism evidence="9">
    <name type="scientific">hydrothermal vent metagenome</name>
    <dbReference type="NCBI Taxonomy" id="652676"/>
    <lineage>
        <taxon>unclassified sequences</taxon>
        <taxon>metagenomes</taxon>
        <taxon>ecological metagenomes</taxon>
    </lineage>
</organism>
<keyword evidence="3 7" id="KW-0812">Transmembrane</keyword>
<dbReference type="SMART" id="SM00244">
    <property type="entry name" value="PHB"/>
    <property type="match status" value="1"/>
</dbReference>
<feature type="region of interest" description="Disordered" evidence="6">
    <location>
        <begin position="1"/>
        <end position="39"/>
    </location>
</feature>
<evidence type="ECO:0000256" key="2">
    <source>
        <dbReference type="ARBA" id="ARBA00006971"/>
    </source>
</evidence>
<protein>
    <submittedName>
        <fullName evidence="9">HflK protein</fullName>
    </submittedName>
</protein>
<dbReference type="CDD" id="cd03404">
    <property type="entry name" value="SPFH_HflK"/>
    <property type="match status" value="1"/>
</dbReference>
<keyword evidence="4 7" id="KW-1133">Transmembrane helix</keyword>
<evidence type="ECO:0000256" key="7">
    <source>
        <dbReference type="SAM" id="Phobius"/>
    </source>
</evidence>
<dbReference type="SUPFAM" id="SSF117892">
    <property type="entry name" value="Band 7/SPFH domain"/>
    <property type="match status" value="1"/>
</dbReference>
<evidence type="ECO:0000256" key="6">
    <source>
        <dbReference type="SAM" id="MobiDB-lite"/>
    </source>
</evidence>
<feature type="compositionally biased region" description="Basic and acidic residues" evidence="6">
    <location>
        <begin position="14"/>
        <end position="39"/>
    </location>
</feature>
<feature type="transmembrane region" description="Helical" evidence="7">
    <location>
        <begin position="89"/>
        <end position="111"/>
    </location>
</feature>
<evidence type="ECO:0000259" key="8">
    <source>
        <dbReference type="SMART" id="SM00244"/>
    </source>
</evidence>
<dbReference type="InterPro" id="IPR050710">
    <property type="entry name" value="Band7/mec-2_domain"/>
</dbReference>
<dbReference type="EMBL" id="UOEA01000068">
    <property type="protein sequence ID" value="VAV84586.1"/>
    <property type="molecule type" value="Genomic_DNA"/>
</dbReference>
<evidence type="ECO:0000256" key="3">
    <source>
        <dbReference type="ARBA" id="ARBA00022692"/>
    </source>
</evidence>
<evidence type="ECO:0000256" key="1">
    <source>
        <dbReference type="ARBA" id="ARBA00004370"/>
    </source>
</evidence>
<proteinExistence type="inferred from homology"/>
<evidence type="ECO:0000313" key="9">
    <source>
        <dbReference type="EMBL" id="VAV84586.1"/>
    </source>
</evidence>
<name>A0A3B0R671_9ZZZZ</name>
<keyword evidence="5 7" id="KW-0472">Membrane</keyword>
<dbReference type="PANTHER" id="PTHR43327:SF2">
    <property type="entry name" value="MODULATOR OF FTSH PROTEASE HFLK"/>
    <property type="match status" value="1"/>
</dbReference>